<dbReference type="NCBIfam" id="NF008758">
    <property type="entry name" value="PRK11789.1"/>
    <property type="match status" value="1"/>
</dbReference>
<dbReference type="GO" id="GO:0005737">
    <property type="term" value="C:cytoplasm"/>
    <property type="evidence" value="ECO:0007669"/>
    <property type="project" value="UniProtKB-SubCell"/>
</dbReference>
<evidence type="ECO:0000313" key="17">
    <source>
        <dbReference type="Proteomes" id="UP000439591"/>
    </source>
</evidence>
<evidence type="ECO:0000256" key="1">
    <source>
        <dbReference type="ARBA" id="ARBA00001561"/>
    </source>
</evidence>
<sequence>MYLIEPTGWLAGAKRCPSPNYNQRPSGDDISLLLIHNISLPAAEFGGPYVHQLFTNCIDCDAHASFQDLRGLTVSAHLFINRKGIIHQFVSFNDRAWHAGVSQFEGRDNCNDYSIGIELEGADDINYTDAQYRELITVTKSLQSYYPAITTNRIVGHSDVAPGRKTDPGIAFDWRYYKTALG</sequence>
<comment type="cofactor">
    <cofactor evidence="2">
        <name>Zn(2+)</name>
        <dbReference type="ChEBI" id="CHEBI:29105"/>
    </cofactor>
</comment>
<dbReference type="SMART" id="SM00644">
    <property type="entry name" value="Ami_2"/>
    <property type="match status" value="1"/>
</dbReference>
<dbReference type="GO" id="GO:0009254">
    <property type="term" value="P:peptidoglycan turnover"/>
    <property type="evidence" value="ECO:0007669"/>
    <property type="project" value="TreeGrafter"/>
</dbReference>
<evidence type="ECO:0000256" key="6">
    <source>
        <dbReference type="ARBA" id="ARBA00022490"/>
    </source>
</evidence>
<dbReference type="InterPro" id="IPR051206">
    <property type="entry name" value="NAMLAA_amidase_2"/>
</dbReference>
<dbReference type="GO" id="GO:0071555">
    <property type="term" value="P:cell wall organization"/>
    <property type="evidence" value="ECO:0007669"/>
    <property type="project" value="UniProtKB-KW"/>
</dbReference>
<comment type="catalytic activity">
    <reaction evidence="1">
        <text>Hydrolyzes the link between N-acetylmuramoyl residues and L-amino acid residues in certain cell-wall glycopeptides.</text>
        <dbReference type="EC" id="3.5.1.28"/>
    </reaction>
</comment>
<dbReference type="Pfam" id="PF01510">
    <property type="entry name" value="Amidase_2"/>
    <property type="match status" value="1"/>
</dbReference>
<protein>
    <recommendedName>
        <fullName evidence="11">1,6-anhydro-N-acetylmuramyl-L-alanine amidase AmpD</fullName>
        <ecNumber evidence="5">3.5.1.28</ecNumber>
    </recommendedName>
    <alternativeName>
        <fullName evidence="12">N-acetylmuramoyl-L-alanine amidase</fullName>
    </alternativeName>
</protein>
<comment type="similarity">
    <text evidence="4">Belongs to the N-acetylmuramoyl-L-alanine amidase 2 family.</text>
</comment>
<dbReference type="InterPro" id="IPR036505">
    <property type="entry name" value="Amidase/PGRP_sf"/>
</dbReference>
<dbReference type="InterPro" id="IPR002502">
    <property type="entry name" value="Amidase_domain"/>
</dbReference>
<evidence type="ECO:0000256" key="4">
    <source>
        <dbReference type="ARBA" id="ARBA00007553"/>
    </source>
</evidence>
<name>A0A5S9N4R6_9GAMM</name>
<accession>A0A5S9N4R6</accession>
<dbReference type="EMBL" id="CACSIK010000001">
    <property type="protein sequence ID" value="CAA0082932.1"/>
    <property type="molecule type" value="Genomic_DNA"/>
</dbReference>
<dbReference type="GO" id="GO:0046872">
    <property type="term" value="F:metal ion binding"/>
    <property type="evidence" value="ECO:0007669"/>
    <property type="project" value="UniProtKB-KW"/>
</dbReference>
<proteinExistence type="inferred from homology"/>
<dbReference type="AlphaFoldDB" id="A0A5S9N4R6"/>
<dbReference type="SUPFAM" id="SSF55846">
    <property type="entry name" value="N-acetylmuramoyl-L-alanine amidase-like"/>
    <property type="match status" value="1"/>
</dbReference>
<dbReference type="EC" id="3.5.1.28" evidence="5"/>
<evidence type="ECO:0000256" key="3">
    <source>
        <dbReference type="ARBA" id="ARBA00004496"/>
    </source>
</evidence>
<evidence type="ECO:0000313" key="16">
    <source>
        <dbReference type="Proteomes" id="UP000435877"/>
    </source>
</evidence>
<keyword evidence="10" id="KW-0961">Cell wall biogenesis/degradation</keyword>
<reference evidence="16 17" key="1">
    <citation type="submission" date="2019-11" db="EMBL/GenBank/DDBJ databases">
        <authorList>
            <person name="Holert J."/>
        </authorList>
    </citation>
    <scope>NUCLEOTIDE SEQUENCE [LARGE SCALE GENOMIC DNA]</scope>
    <source>
        <strain evidence="15">BC3_2A</strain>
        <strain evidence="14">SB11_1A</strain>
    </source>
</reference>
<evidence type="ECO:0000256" key="8">
    <source>
        <dbReference type="ARBA" id="ARBA00022801"/>
    </source>
</evidence>
<dbReference type="Gene3D" id="3.40.80.10">
    <property type="entry name" value="Peptidoglycan recognition protein-like"/>
    <property type="match status" value="1"/>
</dbReference>
<gene>
    <name evidence="15" type="primary">ampD</name>
    <name evidence="14" type="ORF">IHBHHGIJ_00480</name>
    <name evidence="15" type="ORF">KFEGEMFD_00670</name>
</gene>
<keyword evidence="6" id="KW-0963">Cytoplasm</keyword>
<evidence type="ECO:0000256" key="12">
    <source>
        <dbReference type="ARBA" id="ARBA00042615"/>
    </source>
</evidence>
<evidence type="ECO:0000313" key="15">
    <source>
        <dbReference type="EMBL" id="CAA0083862.1"/>
    </source>
</evidence>
<keyword evidence="8 15" id="KW-0378">Hydrolase</keyword>
<dbReference type="GO" id="GO:0009253">
    <property type="term" value="P:peptidoglycan catabolic process"/>
    <property type="evidence" value="ECO:0007669"/>
    <property type="project" value="InterPro"/>
</dbReference>
<evidence type="ECO:0000256" key="9">
    <source>
        <dbReference type="ARBA" id="ARBA00022833"/>
    </source>
</evidence>
<dbReference type="PANTHER" id="PTHR30417">
    <property type="entry name" value="N-ACETYLMURAMOYL-L-ALANINE AMIDASE AMID"/>
    <property type="match status" value="1"/>
</dbReference>
<dbReference type="PANTHER" id="PTHR30417:SF4">
    <property type="entry name" value="1,6-ANHYDRO-N-ACETYLMURAMYL-L-ALANINE AMIDASE AMPD"/>
    <property type="match status" value="1"/>
</dbReference>
<comment type="subcellular location">
    <subcellularLocation>
        <location evidence="3">Cytoplasm</location>
    </subcellularLocation>
</comment>
<evidence type="ECO:0000256" key="2">
    <source>
        <dbReference type="ARBA" id="ARBA00001947"/>
    </source>
</evidence>
<keyword evidence="9" id="KW-0862">Zinc</keyword>
<keyword evidence="7" id="KW-0479">Metal-binding</keyword>
<dbReference type="RefSeq" id="WP_159267170.1">
    <property type="nucleotide sequence ID" value="NZ_CACSIK010000001.1"/>
</dbReference>
<evidence type="ECO:0000256" key="10">
    <source>
        <dbReference type="ARBA" id="ARBA00023316"/>
    </source>
</evidence>
<dbReference type="CDD" id="cd06583">
    <property type="entry name" value="PGRP"/>
    <property type="match status" value="1"/>
</dbReference>
<dbReference type="Proteomes" id="UP000435877">
    <property type="component" value="Unassembled WGS sequence"/>
</dbReference>
<evidence type="ECO:0000313" key="14">
    <source>
        <dbReference type="EMBL" id="CAA0082932.1"/>
    </source>
</evidence>
<dbReference type="OrthoDB" id="9794842at2"/>
<dbReference type="Proteomes" id="UP000439591">
    <property type="component" value="Unassembled WGS sequence"/>
</dbReference>
<evidence type="ECO:0000259" key="13">
    <source>
        <dbReference type="SMART" id="SM00644"/>
    </source>
</evidence>
<evidence type="ECO:0000256" key="7">
    <source>
        <dbReference type="ARBA" id="ARBA00022723"/>
    </source>
</evidence>
<dbReference type="EMBL" id="CACSIM010000001">
    <property type="protein sequence ID" value="CAA0083862.1"/>
    <property type="molecule type" value="Genomic_DNA"/>
</dbReference>
<organism evidence="15 17">
    <name type="scientific">Zhongshania aliphaticivorans</name>
    <dbReference type="NCBI Taxonomy" id="1470434"/>
    <lineage>
        <taxon>Bacteria</taxon>
        <taxon>Pseudomonadati</taxon>
        <taxon>Pseudomonadota</taxon>
        <taxon>Gammaproteobacteria</taxon>
        <taxon>Cellvibrionales</taxon>
        <taxon>Spongiibacteraceae</taxon>
        <taxon>Zhongshania</taxon>
    </lineage>
</organism>
<dbReference type="GO" id="GO:0008745">
    <property type="term" value="F:N-acetylmuramoyl-L-alanine amidase activity"/>
    <property type="evidence" value="ECO:0007669"/>
    <property type="project" value="UniProtKB-EC"/>
</dbReference>
<evidence type="ECO:0000256" key="11">
    <source>
        <dbReference type="ARBA" id="ARBA00039257"/>
    </source>
</evidence>
<evidence type="ECO:0000256" key="5">
    <source>
        <dbReference type="ARBA" id="ARBA00011901"/>
    </source>
</evidence>
<feature type="domain" description="N-acetylmuramoyl-L-alanine amidase" evidence="13">
    <location>
        <begin position="18"/>
        <end position="169"/>
    </location>
</feature>
<keyword evidence="16" id="KW-1185">Reference proteome</keyword>